<keyword evidence="4" id="KW-0804">Transcription</keyword>
<evidence type="ECO:0000256" key="3">
    <source>
        <dbReference type="ARBA" id="ARBA00023125"/>
    </source>
</evidence>
<keyword evidence="9" id="KW-1185">Reference proteome</keyword>
<protein>
    <submittedName>
        <fullName evidence="8">TetR family transcriptional regulator</fullName>
    </submittedName>
</protein>
<dbReference type="Proteomes" id="UP000483004">
    <property type="component" value="Unassembled WGS sequence"/>
</dbReference>
<gene>
    <name evidence="8" type="ORF">F9B16_46780</name>
</gene>
<dbReference type="GO" id="GO:0000976">
    <property type="term" value="F:transcription cis-regulatory region binding"/>
    <property type="evidence" value="ECO:0007669"/>
    <property type="project" value="TreeGrafter"/>
</dbReference>
<dbReference type="GO" id="GO:0003700">
    <property type="term" value="F:DNA-binding transcription factor activity"/>
    <property type="evidence" value="ECO:0007669"/>
    <property type="project" value="TreeGrafter"/>
</dbReference>
<dbReference type="InterPro" id="IPR009057">
    <property type="entry name" value="Homeodomain-like_sf"/>
</dbReference>
<sequence>MASGEVPTRVRLLEAAVAVMAEGGWAAVTSRAVAERAQANNALVHYYFGSVDALRRAAVMHGIEAELEGPVTAILQAPDTLDGVVEAVAGLAVRGAASAGQRVMAEALVAGLRDEELREQSAVQVRMFRDLLASRLAADRDAGRLRADADPAALAVVITALLDGLLLHAVMDPETDAAGSAASLTALLRAAAPAPGPSPDQAPDSAAGGAPGGPTGRPPADQGDDGDAARQ</sequence>
<dbReference type="SUPFAM" id="SSF46689">
    <property type="entry name" value="Homeodomain-like"/>
    <property type="match status" value="1"/>
</dbReference>
<reference evidence="8 9" key="1">
    <citation type="submission" date="2019-09" db="EMBL/GenBank/DDBJ databases">
        <title>Actinomadura physcomitrii sp. nov., a novel actinomycete isolated from moss [Physcomitrium sphaericum (Ludw) Fuernr].</title>
        <authorList>
            <person name="Liu C."/>
            <person name="Zhuang X."/>
        </authorList>
    </citation>
    <scope>NUCLEOTIDE SEQUENCE [LARGE SCALE GENOMIC DNA]</scope>
    <source>
        <strain evidence="8 9">CYP1-1B</strain>
    </source>
</reference>
<dbReference type="AlphaFoldDB" id="A0A6L3VD58"/>
<dbReference type="Pfam" id="PF13977">
    <property type="entry name" value="TetR_C_6"/>
    <property type="match status" value="1"/>
</dbReference>
<dbReference type="InterPro" id="IPR039538">
    <property type="entry name" value="BetI_C"/>
</dbReference>
<comment type="caution">
    <text evidence="8">The sequence shown here is derived from an EMBL/GenBank/DDBJ whole genome shotgun (WGS) entry which is preliminary data.</text>
</comment>
<dbReference type="EMBL" id="WBMR01000316">
    <property type="protein sequence ID" value="KAB2360150.1"/>
    <property type="molecule type" value="Genomic_DNA"/>
</dbReference>
<keyword evidence="3 5" id="KW-0238">DNA-binding</keyword>
<proteinExistence type="predicted"/>
<dbReference type="PANTHER" id="PTHR30055">
    <property type="entry name" value="HTH-TYPE TRANSCRIPTIONAL REGULATOR RUTR"/>
    <property type="match status" value="1"/>
</dbReference>
<dbReference type="PROSITE" id="PS50977">
    <property type="entry name" value="HTH_TETR_2"/>
    <property type="match status" value="1"/>
</dbReference>
<dbReference type="Pfam" id="PF00440">
    <property type="entry name" value="TetR_N"/>
    <property type="match status" value="1"/>
</dbReference>
<evidence type="ECO:0000256" key="6">
    <source>
        <dbReference type="SAM" id="MobiDB-lite"/>
    </source>
</evidence>
<dbReference type="InterPro" id="IPR050109">
    <property type="entry name" value="HTH-type_TetR-like_transc_reg"/>
</dbReference>
<feature type="region of interest" description="Disordered" evidence="6">
    <location>
        <begin position="191"/>
        <end position="231"/>
    </location>
</feature>
<keyword evidence="2" id="KW-0805">Transcription regulation</keyword>
<feature type="compositionally biased region" description="Acidic residues" evidence="6">
    <location>
        <begin position="222"/>
        <end position="231"/>
    </location>
</feature>
<dbReference type="RefSeq" id="WP_151546729.1">
    <property type="nucleotide sequence ID" value="NZ_WBMR01000316.1"/>
</dbReference>
<evidence type="ECO:0000256" key="2">
    <source>
        <dbReference type="ARBA" id="ARBA00023015"/>
    </source>
</evidence>
<evidence type="ECO:0000256" key="1">
    <source>
        <dbReference type="ARBA" id="ARBA00022491"/>
    </source>
</evidence>
<evidence type="ECO:0000313" key="9">
    <source>
        <dbReference type="Proteomes" id="UP000483004"/>
    </source>
</evidence>
<dbReference type="InterPro" id="IPR001647">
    <property type="entry name" value="HTH_TetR"/>
</dbReference>
<keyword evidence="1" id="KW-0678">Repressor</keyword>
<evidence type="ECO:0000256" key="4">
    <source>
        <dbReference type="ARBA" id="ARBA00023163"/>
    </source>
</evidence>
<evidence type="ECO:0000259" key="7">
    <source>
        <dbReference type="PROSITE" id="PS50977"/>
    </source>
</evidence>
<feature type="domain" description="HTH tetR-type" evidence="7">
    <location>
        <begin position="6"/>
        <end position="66"/>
    </location>
</feature>
<dbReference type="SUPFAM" id="SSF48498">
    <property type="entry name" value="Tetracyclin repressor-like, C-terminal domain"/>
    <property type="match status" value="1"/>
</dbReference>
<dbReference type="Gene3D" id="1.10.357.10">
    <property type="entry name" value="Tetracycline Repressor, domain 2"/>
    <property type="match status" value="1"/>
</dbReference>
<dbReference type="OrthoDB" id="5242433at2"/>
<evidence type="ECO:0000313" key="8">
    <source>
        <dbReference type="EMBL" id="KAB2360150.1"/>
    </source>
</evidence>
<feature type="DNA-binding region" description="H-T-H motif" evidence="5">
    <location>
        <begin position="29"/>
        <end position="48"/>
    </location>
</feature>
<evidence type="ECO:0000256" key="5">
    <source>
        <dbReference type="PROSITE-ProRule" id="PRU00335"/>
    </source>
</evidence>
<accession>A0A6L3VD58</accession>
<organism evidence="8 9">
    <name type="scientific">Actinomadura montaniterrae</name>
    <dbReference type="NCBI Taxonomy" id="1803903"/>
    <lineage>
        <taxon>Bacteria</taxon>
        <taxon>Bacillati</taxon>
        <taxon>Actinomycetota</taxon>
        <taxon>Actinomycetes</taxon>
        <taxon>Streptosporangiales</taxon>
        <taxon>Thermomonosporaceae</taxon>
        <taxon>Actinomadura</taxon>
    </lineage>
</organism>
<dbReference type="InterPro" id="IPR036271">
    <property type="entry name" value="Tet_transcr_reg_TetR-rel_C_sf"/>
</dbReference>
<dbReference type="PANTHER" id="PTHR30055:SF226">
    <property type="entry name" value="HTH-TYPE TRANSCRIPTIONAL REGULATOR PKSA"/>
    <property type="match status" value="1"/>
</dbReference>
<name>A0A6L3VD58_9ACTN</name>